<dbReference type="Pfam" id="PF08240">
    <property type="entry name" value="ADH_N"/>
    <property type="match status" value="1"/>
</dbReference>
<dbReference type="SUPFAM" id="SSF50129">
    <property type="entry name" value="GroES-like"/>
    <property type="match status" value="1"/>
</dbReference>
<dbReference type="InterPro" id="IPR013154">
    <property type="entry name" value="ADH-like_N"/>
</dbReference>
<dbReference type="Gene3D" id="3.90.180.10">
    <property type="entry name" value="Medium-chain alcohol dehydrogenases, catalytic domain"/>
    <property type="match status" value="1"/>
</dbReference>
<dbReference type="GO" id="GO:0016491">
    <property type="term" value="F:oxidoreductase activity"/>
    <property type="evidence" value="ECO:0007669"/>
    <property type="project" value="UniProtKB-KW"/>
</dbReference>
<dbReference type="PANTHER" id="PTHR43401">
    <property type="entry name" value="L-THREONINE 3-DEHYDROGENASE"/>
    <property type="match status" value="1"/>
</dbReference>
<dbReference type="PANTHER" id="PTHR43401:SF2">
    <property type="entry name" value="L-THREONINE 3-DEHYDROGENASE"/>
    <property type="match status" value="1"/>
</dbReference>
<dbReference type="InterPro" id="IPR011032">
    <property type="entry name" value="GroES-like_sf"/>
</dbReference>
<dbReference type="AlphaFoldDB" id="A5IKB1"/>
<feature type="domain" description="Alcohol dehydrogenase-like N-terminal" evidence="2">
    <location>
        <begin position="23"/>
        <end position="126"/>
    </location>
</feature>
<dbReference type="HOGENOM" id="CLU_026673_11_0_0"/>
<keyword evidence="1" id="KW-0560">Oxidoreductase</keyword>
<dbReference type="eggNOG" id="COG1063">
    <property type="taxonomic scope" value="Bacteria"/>
</dbReference>
<dbReference type="KEGG" id="tpt:Tpet_0614"/>
<dbReference type="EMBL" id="CP000702">
    <property type="protein sequence ID" value="ABQ46634.1"/>
    <property type="molecule type" value="Genomic_DNA"/>
</dbReference>
<reference evidence="3 4" key="2">
    <citation type="journal article" date="2009" name="Proc. Natl. Acad. Sci. U.S.A.">
        <title>On the chimeric nature, thermophilic origin, and phylogenetic placement of the Thermotogales.</title>
        <authorList>
            <person name="Zhaxybayeva O."/>
            <person name="Swithers K.S."/>
            <person name="Lapierre P."/>
            <person name="Fournier G.P."/>
            <person name="Bickhart D.M."/>
            <person name="DeBoy R.T."/>
            <person name="Nelson K.E."/>
            <person name="Nesbo C.L."/>
            <person name="Doolittle W.F."/>
            <person name="Gogarten J.P."/>
            <person name="Noll K.M."/>
        </authorList>
    </citation>
    <scope>NUCLEOTIDE SEQUENCE [LARGE SCALE GENOMIC DNA]</scope>
    <source>
        <strain evidence="4">ATCC BAA-488 / DSM 13995 / JCM 10881 / RKU-1</strain>
    </source>
</reference>
<dbReference type="Gene3D" id="3.40.50.720">
    <property type="entry name" value="NAD(P)-binding Rossmann-like Domain"/>
    <property type="match status" value="1"/>
</dbReference>
<dbReference type="Proteomes" id="UP000006558">
    <property type="component" value="Chromosome"/>
</dbReference>
<dbReference type="SUPFAM" id="SSF51735">
    <property type="entry name" value="NAD(P)-binding Rossmann-fold domains"/>
    <property type="match status" value="1"/>
</dbReference>
<dbReference type="InterPro" id="IPR050129">
    <property type="entry name" value="Zn_alcohol_dh"/>
</dbReference>
<dbReference type="STRING" id="390874.Tpet_0614"/>
<reference evidence="4" key="1">
    <citation type="submission" date="2007-05" db="EMBL/GenBank/DDBJ databases">
        <title>Complete sequence of Thermotoga petrophila RKU-1.</title>
        <authorList>
            <consortium name="US DOE Joint Genome Institute"/>
            <person name="Copeland A."/>
            <person name="Lucas S."/>
            <person name="Lapidus A."/>
            <person name="Barry K."/>
            <person name="Glavina del Rio T."/>
            <person name="Dalin E."/>
            <person name="Tice H."/>
            <person name="Pitluck S."/>
            <person name="Sims D."/>
            <person name="Brettin T."/>
            <person name="Bruce D."/>
            <person name="Detter J.C."/>
            <person name="Han C."/>
            <person name="Tapia R."/>
            <person name="Schmutz J."/>
            <person name="Larimer F."/>
            <person name="Land M."/>
            <person name="Hauser L."/>
            <person name="Kyrpides N."/>
            <person name="Mikhailova N."/>
            <person name="Nelson K."/>
            <person name="Gogarten J.P."/>
            <person name="Noll K."/>
            <person name="Richardson P."/>
        </authorList>
    </citation>
    <scope>NUCLEOTIDE SEQUENCE [LARGE SCALE GENOMIC DNA]</scope>
    <source>
        <strain evidence="4">ATCC BAA-488 / DSM 13995 / JCM 10881 / RKU-1</strain>
    </source>
</reference>
<evidence type="ECO:0000313" key="4">
    <source>
        <dbReference type="Proteomes" id="UP000006558"/>
    </source>
</evidence>
<dbReference type="CDD" id="cd08234">
    <property type="entry name" value="threonine_DH_like"/>
    <property type="match status" value="1"/>
</dbReference>
<dbReference type="InterPro" id="IPR036291">
    <property type="entry name" value="NAD(P)-bd_dom_sf"/>
</dbReference>
<protein>
    <submittedName>
        <fullName evidence="3">Alcohol dehydrogenase GroES domain protein</fullName>
    </submittedName>
</protein>
<organism evidence="3 4">
    <name type="scientific">Thermotoga petrophila (strain ATCC BAA-488 / DSM 13995 / JCM 10881 / RKU-1)</name>
    <dbReference type="NCBI Taxonomy" id="390874"/>
    <lineage>
        <taxon>Bacteria</taxon>
        <taxon>Thermotogati</taxon>
        <taxon>Thermotogota</taxon>
        <taxon>Thermotogae</taxon>
        <taxon>Thermotogales</taxon>
        <taxon>Thermotogaceae</taxon>
        <taxon>Thermotoga</taxon>
    </lineage>
</organism>
<evidence type="ECO:0000259" key="2">
    <source>
        <dbReference type="Pfam" id="PF08240"/>
    </source>
</evidence>
<accession>A5IKB1</accession>
<evidence type="ECO:0000256" key="1">
    <source>
        <dbReference type="ARBA" id="ARBA00023002"/>
    </source>
</evidence>
<name>A5IKB1_THEP1</name>
<evidence type="ECO:0000313" key="3">
    <source>
        <dbReference type="EMBL" id="ABQ46634.1"/>
    </source>
</evidence>
<proteinExistence type="predicted"/>
<sequence>MKVLLIEKPGVASVVEKEIPVPGEDQTLVKVLACGICGTDYKIFSGGTNANYPVVPGHEIVGVVERSGVFEKGQMVVIDPNRSCGKCDYCRKGMSQFCENLQATGVTEPGGFAEYVLVENSQVYPVRNVPAERAVFAEPLSCVLEGVKMVKHGFYDRILVVGAGSIGVIFGLIFKKIFPGAEIVLAEKDEKRAEYVVQNFGLKVDEPKGEYDLVVECSGTAEGFKTCFDHVGKGGTLLQFSVISKDKMVDISPFEIYRKEMKILGSYLNPFTMKEAVKIIESGEFPFEKLVTDRLDLEGVKDYLSSHSKALMKGIFSR</sequence>
<gene>
    <name evidence="3" type="ordered locus">Tpet_0614</name>
</gene>
<dbReference type="RefSeq" id="WP_011943225.1">
    <property type="nucleotide sequence ID" value="NC_009486.1"/>
</dbReference>